<dbReference type="CDD" id="cd01650">
    <property type="entry name" value="RT_nLTR_like"/>
    <property type="match status" value="1"/>
</dbReference>
<evidence type="ECO:0000259" key="4">
    <source>
        <dbReference type="PROSITE" id="PS50878"/>
    </source>
</evidence>
<dbReference type="GO" id="GO:0071897">
    <property type="term" value="P:DNA biosynthetic process"/>
    <property type="evidence" value="ECO:0007669"/>
    <property type="project" value="UniProtKB-ARBA"/>
</dbReference>
<dbReference type="AlphaFoldDB" id="A0ABD0YL17"/>
<dbReference type="Pfam" id="PF00078">
    <property type="entry name" value="RVT_1"/>
    <property type="match status" value="1"/>
</dbReference>
<dbReference type="Proteomes" id="UP001558652">
    <property type="component" value="Unassembled WGS sequence"/>
</dbReference>
<keyword evidence="1" id="KW-0862">Zinc</keyword>
<evidence type="ECO:0000256" key="1">
    <source>
        <dbReference type="PROSITE-ProRule" id="PRU00042"/>
    </source>
</evidence>
<evidence type="ECO:0000313" key="6">
    <source>
        <dbReference type="Proteomes" id="UP001558652"/>
    </source>
</evidence>
<evidence type="ECO:0000256" key="2">
    <source>
        <dbReference type="SAM" id="MobiDB-lite"/>
    </source>
</evidence>
<keyword evidence="1" id="KW-0863">Zinc-finger</keyword>
<dbReference type="SUPFAM" id="SSF56672">
    <property type="entry name" value="DNA/RNA polymerases"/>
    <property type="match status" value="1"/>
</dbReference>
<feature type="region of interest" description="Disordered" evidence="2">
    <location>
        <begin position="1"/>
        <end position="29"/>
    </location>
</feature>
<proteinExistence type="predicted"/>
<reference evidence="5 6" key="1">
    <citation type="submission" date="2024-07" db="EMBL/GenBank/DDBJ databases">
        <title>Chromosome-level genome assembly of the water stick insect Ranatra chinensis (Heteroptera: Nepidae).</title>
        <authorList>
            <person name="Liu X."/>
        </authorList>
    </citation>
    <scope>NUCLEOTIDE SEQUENCE [LARGE SCALE GENOMIC DNA]</scope>
    <source>
        <strain evidence="5">Cailab_2021Rc</strain>
        <tissue evidence="5">Muscle</tissue>
    </source>
</reference>
<organism evidence="5 6">
    <name type="scientific">Ranatra chinensis</name>
    <dbReference type="NCBI Taxonomy" id="642074"/>
    <lineage>
        <taxon>Eukaryota</taxon>
        <taxon>Metazoa</taxon>
        <taxon>Ecdysozoa</taxon>
        <taxon>Arthropoda</taxon>
        <taxon>Hexapoda</taxon>
        <taxon>Insecta</taxon>
        <taxon>Pterygota</taxon>
        <taxon>Neoptera</taxon>
        <taxon>Paraneoptera</taxon>
        <taxon>Hemiptera</taxon>
        <taxon>Heteroptera</taxon>
        <taxon>Panheteroptera</taxon>
        <taxon>Nepomorpha</taxon>
        <taxon>Nepidae</taxon>
        <taxon>Ranatrinae</taxon>
        <taxon>Ranatra</taxon>
    </lineage>
</organism>
<keyword evidence="6" id="KW-1185">Reference proteome</keyword>
<feature type="compositionally biased region" description="Polar residues" evidence="2">
    <location>
        <begin position="1"/>
        <end position="18"/>
    </location>
</feature>
<dbReference type="InterPro" id="IPR013087">
    <property type="entry name" value="Znf_C2H2_type"/>
</dbReference>
<protein>
    <recommendedName>
        <fullName evidence="7">Reverse transcriptase</fullName>
    </recommendedName>
</protein>
<evidence type="ECO:0000259" key="3">
    <source>
        <dbReference type="PROSITE" id="PS50157"/>
    </source>
</evidence>
<dbReference type="InterPro" id="IPR000477">
    <property type="entry name" value="RT_dom"/>
</dbReference>
<dbReference type="PROSITE" id="PS00028">
    <property type="entry name" value="ZINC_FINGER_C2H2_1"/>
    <property type="match status" value="1"/>
</dbReference>
<dbReference type="PROSITE" id="PS50878">
    <property type="entry name" value="RT_POL"/>
    <property type="match status" value="1"/>
</dbReference>
<keyword evidence="1" id="KW-0479">Metal-binding</keyword>
<dbReference type="EMBL" id="JBFDAA010000017">
    <property type="protein sequence ID" value="KAL1116549.1"/>
    <property type="molecule type" value="Genomic_DNA"/>
</dbReference>
<dbReference type="PANTHER" id="PTHR19446">
    <property type="entry name" value="REVERSE TRANSCRIPTASES"/>
    <property type="match status" value="1"/>
</dbReference>
<dbReference type="PROSITE" id="PS50157">
    <property type="entry name" value="ZINC_FINGER_C2H2_2"/>
    <property type="match status" value="1"/>
</dbReference>
<gene>
    <name evidence="5" type="ORF">AAG570_005021</name>
</gene>
<dbReference type="InterPro" id="IPR043502">
    <property type="entry name" value="DNA/RNA_pol_sf"/>
</dbReference>
<accession>A0ABD0YL17</accession>
<feature type="domain" description="Reverse transcriptase" evidence="4">
    <location>
        <begin position="372"/>
        <end position="631"/>
    </location>
</feature>
<name>A0ABD0YL17_9HEMI</name>
<comment type="caution">
    <text evidence="5">The sequence shown here is derived from an EMBL/GenBank/DDBJ whole genome shotgun (WGS) entry which is preliminary data.</text>
</comment>
<feature type="domain" description="C2H2-type" evidence="3">
    <location>
        <begin position="40"/>
        <end position="68"/>
    </location>
</feature>
<dbReference type="GO" id="GO:0008270">
    <property type="term" value="F:zinc ion binding"/>
    <property type="evidence" value="ECO:0007669"/>
    <property type="project" value="UniProtKB-KW"/>
</dbReference>
<sequence length="1052" mass="116041">MSSNQNSLGNSAEPSGSASERDSPPSSRHALSLHVGVEGFTCALCCATFKTKRGLGVHRTAKHKAEANAEINVERKRARYTPEEIRLFAKKEAEIGLQGGDRFMNIRLAKEFPGTRTNEAIKKLRQRADYVELVRQFTEELTSPLQPQLVTSSCSPPGSTPPADDPACLPLPLTLPSALVDEVSRLSTLVTPEMAFHGDQLVELSSRAIRGEDVGDALVEWLTAIYPPDPVEFPPFPTCRRLQWSIPRKNLKKKQKRREEYRRVQRIFRHNPTRAAREVLAGREDRRNWPSAQEFECFWRPLFETESTLAPVPVCPPAQPRSDFDWLFIKPFSEKEVVSTRLKSNTAAGPDGISPRQWNAIPVILKSLFLNLLMLIGRAPPALTATRTVFIFKGGDPLPKNYRPISVASVALRHFHKILAARLSSLEVVGESQRAFKPADGVGQCLYALQTLIWNARSSLRPLFLAKMDVAKAFDTVSRHAIVDCLRGVGVSARFVEYISRLYEDSNTRLQIGGTFSSPVMVHRGVRQGDPLSPLLFSIVVDFAINNLPQHIGVDLSNTRISALAFADDILLVAQTKQGLQTLLESLDASLSLCGLQLNPSKSTSFSLVPSGKDKKSKLVNPEVSVRGVQLPAVSIEQTWCHLGVDFQGKAGVAVCPSDVGAALKVVADAPLKPQQRLLILTRHIIPSLSYGMVFGRVTLGKLRQMDRLVRAAIRRWLRLPHDVPLGFFHAPIRHGGLGVPSLAASIPALRLRRLRSFVDSPWRVAQALSPLGLVQRQLAWCERVTGDLRTSKAIQHHFAQLLHQSVDGKELRHAAASRYSTDWLQYESAKGIPAADFLKYIAVRAGALPSRIRTTRGRRSDPGTDVTCRSHSGAAAETTAHIVQVCPRTHGGRIKRHDAVCNTLAGVLRDRGWGVEREAMYTLSSGRRLKPDIVAERNGVIAVVDAQIISGAGDLERSHREKVAKYNLEDLKQAIAVKRGMLRDAVSVKAATISWRGLWSKNSVSELLGLGVPGSVLRSITTRVLFGAQLNFSRFMMVTSRQALMERTGVG</sequence>
<evidence type="ECO:0000313" key="5">
    <source>
        <dbReference type="EMBL" id="KAL1116549.1"/>
    </source>
</evidence>
<evidence type="ECO:0008006" key="7">
    <source>
        <dbReference type="Google" id="ProtNLM"/>
    </source>
</evidence>